<name>A0A0H5QFN9_9EUKA</name>
<feature type="region of interest" description="Disordered" evidence="1">
    <location>
        <begin position="19"/>
        <end position="38"/>
    </location>
</feature>
<organism evidence="2">
    <name type="scientific">Spongospora subterranea</name>
    <dbReference type="NCBI Taxonomy" id="70186"/>
    <lineage>
        <taxon>Eukaryota</taxon>
        <taxon>Sar</taxon>
        <taxon>Rhizaria</taxon>
        <taxon>Endomyxa</taxon>
        <taxon>Phytomyxea</taxon>
        <taxon>Plasmodiophorida</taxon>
        <taxon>Plasmodiophoridae</taxon>
        <taxon>Spongospora</taxon>
    </lineage>
</organism>
<accession>A0A0H5QFN9</accession>
<evidence type="ECO:0000256" key="1">
    <source>
        <dbReference type="SAM" id="MobiDB-lite"/>
    </source>
</evidence>
<feature type="compositionally biased region" description="Polar residues" evidence="1">
    <location>
        <begin position="85"/>
        <end position="94"/>
    </location>
</feature>
<dbReference type="EMBL" id="HACM01000328">
    <property type="protein sequence ID" value="CRZ00770.1"/>
    <property type="molecule type" value="Transcribed_RNA"/>
</dbReference>
<dbReference type="AlphaFoldDB" id="A0A0H5QFN9"/>
<proteinExistence type="predicted"/>
<sequence>MTTTAGSWRKRARSLDLVTNTQGETNEFPGTQNTWQQQPDDRDIWLRWESVRALETSDVSVGKGSASRAGTGACTMLGHTTISCQSRTSSSNDLPIQPTPNDVALQ</sequence>
<feature type="region of interest" description="Disordered" evidence="1">
    <location>
        <begin position="85"/>
        <end position="106"/>
    </location>
</feature>
<evidence type="ECO:0000313" key="2">
    <source>
        <dbReference type="EMBL" id="CRZ00770.1"/>
    </source>
</evidence>
<protein>
    <submittedName>
        <fullName evidence="2">Uncharacterized protein</fullName>
    </submittedName>
</protein>
<reference evidence="2" key="1">
    <citation type="submission" date="2015-04" db="EMBL/GenBank/DDBJ databases">
        <title>The genome sequence of the plant pathogenic Rhizarian Plasmodiophora brassicae reveals insights in its biotrophic life cycle and the origin of chitin synthesis.</title>
        <authorList>
            <person name="Schwelm A."/>
            <person name="Fogelqvist J."/>
            <person name="Knaust A."/>
            <person name="Julke S."/>
            <person name="Lilja T."/>
            <person name="Dhandapani V."/>
            <person name="Bonilla-Rosso G."/>
            <person name="Karlsson M."/>
            <person name="Shevchenko A."/>
            <person name="Choi S.R."/>
            <person name="Kim H.G."/>
            <person name="Park J.Y."/>
            <person name="Lim Y.P."/>
            <person name="Ludwig-Muller J."/>
            <person name="Dixelius C."/>
        </authorList>
    </citation>
    <scope>NUCLEOTIDE SEQUENCE</scope>
    <source>
        <tissue evidence="2">Potato root galls</tissue>
    </source>
</reference>
<feature type="non-terminal residue" evidence="2">
    <location>
        <position position="106"/>
    </location>
</feature>